<protein>
    <submittedName>
        <fullName evidence="1">Uncharacterized protein</fullName>
    </submittedName>
</protein>
<reference evidence="1 2" key="1">
    <citation type="submission" date="2024-01" db="EMBL/GenBank/DDBJ databases">
        <title>Genome assemblies of Stephania.</title>
        <authorList>
            <person name="Yang L."/>
        </authorList>
    </citation>
    <scope>NUCLEOTIDE SEQUENCE [LARGE SCALE GENOMIC DNA]</scope>
    <source>
        <strain evidence="1">QJT</strain>
        <tissue evidence="1">Leaf</tissue>
    </source>
</reference>
<name>A0AAP0KQJ6_9MAGN</name>
<evidence type="ECO:0000313" key="2">
    <source>
        <dbReference type="Proteomes" id="UP001417504"/>
    </source>
</evidence>
<dbReference type="AlphaFoldDB" id="A0AAP0KQJ6"/>
<evidence type="ECO:0000313" key="1">
    <source>
        <dbReference type="EMBL" id="KAK9155520.1"/>
    </source>
</evidence>
<dbReference type="PANTHER" id="PTHR36017:SF1">
    <property type="entry name" value="EMBRYO DEFECTIVE 1381"/>
    <property type="match status" value="1"/>
</dbReference>
<gene>
    <name evidence="1" type="ORF">Sjap_003000</name>
</gene>
<dbReference type="Proteomes" id="UP001417504">
    <property type="component" value="Unassembled WGS sequence"/>
</dbReference>
<keyword evidence="2" id="KW-1185">Reference proteome</keyword>
<comment type="caution">
    <text evidence="1">The sequence shown here is derived from an EMBL/GenBank/DDBJ whole genome shotgun (WGS) entry which is preliminary data.</text>
</comment>
<accession>A0AAP0KQJ6</accession>
<sequence>MAANRRAWRTIPRPLLETVLNNHAQHHTVPQPLFLHGPRGVGKTTLILNRLLDSWNNPPHFTAYVDLARAVHPDPLHPSPWTSWAFNTLPDPPKLASLRSLIELSLEELVRNGVRLGCIGPHQVFSTLNKWHGLNAALRRIISQSKDGASGGFGDAKVPVSVLWSRAVFSMGSRLNGGEIDRVLGIGDDKGRALTVEEKSYFREALLSLRVAKEVIGIHEKWRANAVADLNRSGGYSRSLANSATDWACLLVELLSANAELDHFQPKLVINNIDILRNAILTDDDSMVSASMFHDSFLWRLVALGANERSLPIILVTSDSYYSYQITFDFGYPEIFISRETFGWTTQEAEMHMVTDYFSKSEWEVIVKLLGPCQRHLSELYALTQSTYYHKIMEDDGGGTFEDVLDAYLAHLQVSVVNPAMERVLALLQKFIVDAQSGKIAKDRFRFGAPWRHPPRSKSSKLHEEWAKLQLIDFIQSMVNCKFGVNYFGDYFLEFLDDPAATAMLEVGLLYTQRDPSYIRPISRGIQRCLVRWLVQEKMRMSFLQSIQYTWHRLIRGRSYRHLMKEAGYKF</sequence>
<proteinExistence type="predicted"/>
<dbReference type="PANTHER" id="PTHR36017">
    <property type="entry name" value="EMBRYO DEFECTIVE 1381"/>
    <property type="match status" value="1"/>
</dbReference>
<dbReference type="EMBL" id="JBBNAE010000001">
    <property type="protein sequence ID" value="KAK9155520.1"/>
    <property type="molecule type" value="Genomic_DNA"/>
</dbReference>
<organism evidence="1 2">
    <name type="scientific">Stephania japonica</name>
    <dbReference type="NCBI Taxonomy" id="461633"/>
    <lineage>
        <taxon>Eukaryota</taxon>
        <taxon>Viridiplantae</taxon>
        <taxon>Streptophyta</taxon>
        <taxon>Embryophyta</taxon>
        <taxon>Tracheophyta</taxon>
        <taxon>Spermatophyta</taxon>
        <taxon>Magnoliopsida</taxon>
        <taxon>Ranunculales</taxon>
        <taxon>Menispermaceae</taxon>
        <taxon>Menispermoideae</taxon>
        <taxon>Cissampelideae</taxon>
        <taxon>Stephania</taxon>
    </lineage>
</organism>